<evidence type="ECO:0000313" key="2">
    <source>
        <dbReference type="EMBL" id="GAA2511456.1"/>
    </source>
</evidence>
<keyword evidence="3" id="KW-1185">Reference proteome</keyword>
<sequence length="94" mass="10141">MGFFDGIDQLDLFLTRCRTLSLGSVPVCLASMVFFIKEEGWHFSFLACCILPLVAAYLGFRGKREIRAGMSATAAVLAGATLPLTFALATVEGF</sequence>
<keyword evidence="1" id="KW-1133">Transmembrane helix</keyword>
<organism evidence="2 3">
    <name type="scientific">Streptomyces thermolineatus</name>
    <dbReference type="NCBI Taxonomy" id="44033"/>
    <lineage>
        <taxon>Bacteria</taxon>
        <taxon>Bacillati</taxon>
        <taxon>Actinomycetota</taxon>
        <taxon>Actinomycetes</taxon>
        <taxon>Kitasatosporales</taxon>
        <taxon>Streptomycetaceae</taxon>
        <taxon>Streptomyces</taxon>
    </lineage>
</organism>
<evidence type="ECO:0000256" key="1">
    <source>
        <dbReference type="SAM" id="Phobius"/>
    </source>
</evidence>
<evidence type="ECO:0000313" key="3">
    <source>
        <dbReference type="Proteomes" id="UP001501358"/>
    </source>
</evidence>
<comment type="caution">
    <text evidence="2">The sequence shown here is derived from an EMBL/GenBank/DDBJ whole genome shotgun (WGS) entry which is preliminary data.</text>
</comment>
<dbReference type="EMBL" id="BAAATA010000058">
    <property type="protein sequence ID" value="GAA2511456.1"/>
    <property type="molecule type" value="Genomic_DNA"/>
</dbReference>
<dbReference type="RefSeq" id="WP_344386161.1">
    <property type="nucleotide sequence ID" value="NZ_BAAATA010000058.1"/>
</dbReference>
<dbReference type="Proteomes" id="UP001501358">
    <property type="component" value="Unassembled WGS sequence"/>
</dbReference>
<feature type="transmembrane region" description="Helical" evidence="1">
    <location>
        <begin position="72"/>
        <end position="91"/>
    </location>
</feature>
<protein>
    <submittedName>
        <fullName evidence="2">Uncharacterized protein</fullName>
    </submittedName>
</protein>
<accession>A0ABP6AAQ3</accession>
<reference evidence="3" key="1">
    <citation type="journal article" date="2019" name="Int. J. Syst. Evol. Microbiol.">
        <title>The Global Catalogue of Microorganisms (GCM) 10K type strain sequencing project: providing services to taxonomists for standard genome sequencing and annotation.</title>
        <authorList>
            <consortium name="The Broad Institute Genomics Platform"/>
            <consortium name="The Broad Institute Genome Sequencing Center for Infectious Disease"/>
            <person name="Wu L."/>
            <person name="Ma J."/>
        </authorList>
    </citation>
    <scope>NUCLEOTIDE SEQUENCE [LARGE SCALE GENOMIC DNA]</scope>
    <source>
        <strain evidence="3">JCM 6307</strain>
    </source>
</reference>
<name>A0ABP6AAQ3_9ACTN</name>
<keyword evidence="1" id="KW-0472">Membrane</keyword>
<keyword evidence="1" id="KW-0812">Transmembrane</keyword>
<feature type="transmembrane region" description="Helical" evidence="1">
    <location>
        <begin position="42"/>
        <end position="60"/>
    </location>
</feature>
<gene>
    <name evidence="2" type="ORF">GCM10010406_54650</name>
</gene>
<proteinExistence type="predicted"/>